<accession>A0A139IM08</accession>
<comment type="caution">
    <text evidence="1">The sequence shown here is derived from an EMBL/GenBank/DDBJ whole genome shotgun (WGS) entry which is preliminary data.</text>
</comment>
<dbReference type="AlphaFoldDB" id="A0A139IM08"/>
<reference evidence="1 2" key="1">
    <citation type="submission" date="2015-07" db="EMBL/GenBank/DDBJ databases">
        <title>Comparative genomics of the Sigatoka disease complex on banana suggests a link between parallel evolutionary changes in Pseudocercospora fijiensis and Pseudocercospora eumusae and increased virulence on the banana host.</title>
        <authorList>
            <person name="Chang T.-C."/>
            <person name="Salvucci A."/>
            <person name="Crous P.W."/>
            <person name="Stergiopoulos I."/>
        </authorList>
    </citation>
    <scope>NUCLEOTIDE SEQUENCE [LARGE SCALE GENOMIC DNA]</scope>
    <source>
        <strain evidence="1 2">CBS 116634</strain>
    </source>
</reference>
<name>A0A139IM08_9PEZI</name>
<keyword evidence="2" id="KW-1185">Reference proteome</keyword>
<dbReference type="Proteomes" id="UP000073492">
    <property type="component" value="Unassembled WGS sequence"/>
</dbReference>
<evidence type="ECO:0000313" key="2">
    <source>
        <dbReference type="Proteomes" id="UP000073492"/>
    </source>
</evidence>
<evidence type="ECO:0000313" key="1">
    <source>
        <dbReference type="EMBL" id="KXT15837.1"/>
    </source>
</evidence>
<dbReference type="OrthoDB" id="3621732at2759"/>
<evidence type="ECO:0008006" key="3">
    <source>
        <dbReference type="Google" id="ProtNLM"/>
    </source>
</evidence>
<proteinExistence type="predicted"/>
<organism evidence="1 2">
    <name type="scientific">Pseudocercospora musae</name>
    <dbReference type="NCBI Taxonomy" id="113226"/>
    <lineage>
        <taxon>Eukaryota</taxon>
        <taxon>Fungi</taxon>
        <taxon>Dikarya</taxon>
        <taxon>Ascomycota</taxon>
        <taxon>Pezizomycotina</taxon>
        <taxon>Dothideomycetes</taxon>
        <taxon>Dothideomycetidae</taxon>
        <taxon>Mycosphaerellales</taxon>
        <taxon>Mycosphaerellaceae</taxon>
        <taxon>Pseudocercospora</taxon>
    </lineage>
</organism>
<sequence length="127" mass="14485">MAELQVNGTLERADDKAASRKAITDHIWEDTRRYMEAINAQDYDIAHSAFIFDSWIADRAPSQGAHNWFAMLQRIADAHPDYQVNIQDISVTLHDFKTEAEVFMNVETKDMPLGVVRQAVRKADTCC</sequence>
<gene>
    <name evidence="1" type="ORF">AC579_10424</name>
</gene>
<protein>
    <recommendedName>
        <fullName evidence="3">SnoaL-like domain-containing protein</fullName>
    </recommendedName>
</protein>
<dbReference type="EMBL" id="LFZO01000049">
    <property type="protein sequence ID" value="KXT15837.1"/>
    <property type="molecule type" value="Genomic_DNA"/>
</dbReference>